<dbReference type="InterPro" id="IPR018389">
    <property type="entry name" value="DctP_fam"/>
</dbReference>
<dbReference type="GO" id="GO:0055085">
    <property type="term" value="P:transmembrane transport"/>
    <property type="evidence" value="ECO:0007669"/>
    <property type="project" value="InterPro"/>
</dbReference>
<comment type="caution">
    <text evidence="6">The sequence shown here is derived from an EMBL/GenBank/DDBJ whole genome shotgun (WGS) entry which is preliminary data.</text>
</comment>
<dbReference type="Proteomes" id="UP000580043">
    <property type="component" value="Unassembled WGS sequence"/>
</dbReference>
<dbReference type="InterPro" id="IPR004682">
    <property type="entry name" value="TRAP_DctP"/>
</dbReference>
<dbReference type="RefSeq" id="WP_169146225.1">
    <property type="nucleotide sequence ID" value="NZ_JABBGA010000009.1"/>
</dbReference>
<keyword evidence="4 5" id="KW-0732">Signal</keyword>
<reference evidence="6 7" key="1">
    <citation type="submission" date="2020-04" db="EMBL/GenBank/DDBJ databases">
        <title>Zoogloea sp. G-4-1-14 isolated from soil.</title>
        <authorList>
            <person name="Dahal R.H."/>
        </authorList>
    </citation>
    <scope>NUCLEOTIDE SEQUENCE [LARGE SCALE GENOMIC DNA]</scope>
    <source>
        <strain evidence="6 7">G-4-1-14</strain>
    </source>
</reference>
<protein>
    <submittedName>
        <fullName evidence="6">DctP family TRAP transporter solute-binding subunit</fullName>
    </submittedName>
</protein>
<evidence type="ECO:0000256" key="3">
    <source>
        <dbReference type="ARBA" id="ARBA00022448"/>
    </source>
</evidence>
<proteinExistence type="inferred from homology"/>
<evidence type="ECO:0000256" key="5">
    <source>
        <dbReference type="SAM" id="SignalP"/>
    </source>
</evidence>
<dbReference type="AlphaFoldDB" id="A0A848G396"/>
<sequence length="343" mass="37950">MKVQSLYRSFAFGSLLSTAFLAAAPVSVWAADIQERNFKVAIAVNAGTAHYDGGVKFCELLEKKSGGKMKAKMYGGGALGKDTAVVSLMQGGVIEMAIMNANLLTGLVKDFGVLDFPFAFSSEKIAYKVLDGEWGSKLAAKLQDKGLVGLGWWEMGYLNYHTGKKPIQKVEDIAGLKIRVTETPLQIDFQTALGANPVPLPFVEVYTALEQKTVDGGNQTLINLQQSKFYEVQKYVTITNHMYNPQMLLMSKKTYDKLSADEKKILNEAAVEARDHQRQLSQKYGAEAMAFLKTKMSINTLPPEEVAKMKEKTRPLIDKYAKQYGEQTAREMFAEIEKAGRGN</sequence>
<dbReference type="NCBIfam" id="NF037995">
    <property type="entry name" value="TRAP_S1"/>
    <property type="match status" value="1"/>
</dbReference>
<feature type="signal peptide" evidence="5">
    <location>
        <begin position="1"/>
        <end position="30"/>
    </location>
</feature>
<keyword evidence="3" id="KW-0813">Transport</keyword>
<evidence type="ECO:0000256" key="4">
    <source>
        <dbReference type="ARBA" id="ARBA00022729"/>
    </source>
</evidence>
<evidence type="ECO:0000256" key="2">
    <source>
        <dbReference type="ARBA" id="ARBA00009023"/>
    </source>
</evidence>
<dbReference type="EMBL" id="JABBGA010000009">
    <property type="protein sequence ID" value="NML26687.1"/>
    <property type="molecule type" value="Genomic_DNA"/>
</dbReference>
<evidence type="ECO:0000256" key="1">
    <source>
        <dbReference type="ARBA" id="ARBA00004196"/>
    </source>
</evidence>
<dbReference type="InterPro" id="IPR038404">
    <property type="entry name" value="TRAP_DctP_sf"/>
</dbReference>
<dbReference type="PANTHER" id="PTHR33376:SF4">
    <property type="entry name" value="SIALIC ACID-BINDING PERIPLASMIC PROTEIN SIAP"/>
    <property type="match status" value="1"/>
</dbReference>
<dbReference type="PANTHER" id="PTHR33376">
    <property type="match status" value="1"/>
</dbReference>
<comment type="similarity">
    <text evidence="2">Belongs to the bacterial solute-binding protein 7 family.</text>
</comment>
<gene>
    <name evidence="6" type="ORF">HHL15_13105</name>
</gene>
<evidence type="ECO:0000313" key="7">
    <source>
        <dbReference type="Proteomes" id="UP000580043"/>
    </source>
</evidence>
<keyword evidence="7" id="KW-1185">Reference proteome</keyword>
<accession>A0A848G396</accession>
<dbReference type="Pfam" id="PF03480">
    <property type="entry name" value="DctP"/>
    <property type="match status" value="1"/>
</dbReference>
<comment type="subcellular location">
    <subcellularLocation>
        <location evidence="1">Cell envelope</location>
    </subcellularLocation>
</comment>
<organism evidence="6 7">
    <name type="scientific">Zoogloea dura</name>
    <dbReference type="NCBI Taxonomy" id="2728840"/>
    <lineage>
        <taxon>Bacteria</taxon>
        <taxon>Pseudomonadati</taxon>
        <taxon>Pseudomonadota</taxon>
        <taxon>Betaproteobacteria</taxon>
        <taxon>Rhodocyclales</taxon>
        <taxon>Zoogloeaceae</taxon>
        <taxon>Zoogloea</taxon>
    </lineage>
</organism>
<dbReference type="NCBIfam" id="TIGR00787">
    <property type="entry name" value="dctP"/>
    <property type="match status" value="1"/>
</dbReference>
<feature type="chain" id="PRO_5032925616" evidence="5">
    <location>
        <begin position="31"/>
        <end position="343"/>
    </location>
</feature>
<dbReference type="Gene3D" id="3.40.190.170">
    <property type="entry name" value="Bacterial extracellular solute-binding protein, family 7"/>
    <property type="match status" value="1"/>
</dbReference>
<name>A0A848G396_9RHOO</name>
<evidence type="ECO:0000313" key="6">
    <source>
        <dbReference type="EMBL" id="NML26687.1"/>
    </source>
</evidence>
<dbReference type="PIRSF" id="PIRSF006470">
    <property type="entry name" value="DctB"/>
    <property type="match status" value="1"/>
</dbReference>
<dbReference type="GO" id="GO:0030288">
    <property type="term" value="C:outer membrane-bounded periplasmic space"/>
    <property type="evidence" value="ECO:0007669"/>
    <property type="project" value="InterPro"/>
</dbReference>